<dbReference type="InterPro" id="IPR003784">
    <property type="entry name" value="BioY"/>
</dbReference>
<gene>
    <name evidence="4" type="ORF">IX53_06340</name>
</gene>
<dbReference type="Proteomes" id="UP000035159">
    <property type="component" value="Chromosome"/>
</dbReference>
<accession>A0A0G2ZE29</accession>
<dbReference type="KEGG" id="kpf:IX53_06340"/>
<dbReference type="PANTHER" id="PTHR34295:SF1">
    <property type="entry name" value="BIOTIN TRANSPORTER BIOY"/>
    <property type="match status" value="1"/>
</dbReference>
<reference evidence="4 5" key="1">
    <citation type="submission" date="2015-04" db="EMBL/GenBank/DDBJ databases">
        <title>Complete Genome Sequence of Kosmotoga pacifica SLHLJ1.</title>
        <authorList>
            <person name="Jiang L.J."/>
            <person name="Shao Z.Z."/>
            <person name="Jebbar M."/>
        </authorList>
    </citation>
    <scope>NUCLEOTIDE SEQUENCE [LARGE SCALE GENOMIC DNA]</scope>
    <source>
        <strain evidence="4 5">SLHLJ1</strain>
    </source>
</reference>
<keyword evidence="3" id="KW-0812">Transmembrane</keyword>
<dbReference type="PATRIC" id="fig|1330330.3.peg.1282"/>
<dbReference type="GO" id="GO:0005886">
    <property type="term" value="C:plasma membrane"/>
    <property type="evidence" value="ECO:0007669"/>
    <property type="project" value="UniProtKB-SubCell"/>
</dbReference>
<comment type="similarity">
    <text evidence="1 2">Belongs to the BioY family.</text>
</comment>
<comment type="subcellular location">
    <subcellularLocation>
        <location evidence="2">Cell membrane</location>
        <topology evidence="2">Multi-pass membrane protein</topology>
    </subcellularLocation>
</comment>
<feature type="transmembrane region" description="Helical" evidence="3">
    <location>
        <begin position="132"/>
        <end position="156"/>
    </location>
</feature>
<feature type="transmembrane region" description="Helical" evidence="3">
    <location>
        <begin position="27"/>
        <end position="47"/>
    </location>
</feature>
<evidence type="ECO:0000256" key="1">
    <source>
        <dbReference type="ARBA" id="ARBA00010692"/>
    </source>
</evidence>
<dbReference type="PANTHER" id="PTHR34295">
    <property type="entry name" value="BIOTIN TRANSPORTER BIOY"/>
    <property type="match status" value="1"/>
</dbReference>
<dbReference type="Gene3D" id="1.10.1760.20">
    <property type="match status" value="1"/>
</dbReference>
<proteinExistence type="inferred from homology"/>
<feature type="transmembrane region" description="Helical" evidence="3">
    <location>
        <begin position="176"/>
        <end position="197"/>
    </location>
</feature>
<name>A0A0G2ZE29_9BACT</name>
<feature type="transmembrane region" description="Helical" evidence="3">
    <location>
        <begin position="59"/>
        <end position="92"/>
    </location>
</feature>
<keyword evidence="2" id="KW-0813">Transport</keyword>
<dbReference type="GO" id="GO:0015225">
    <property type="term" value="F:biotin transmembrane transporter activity"/>
    <property type="evidence" value="ECO:0007669"/>
    <property type="project" value="UniProtKB-UniRule"/>
</dbReference>
<keyword evidence="2 3" id="KW-0472">Membrane</keyword>
<keyword evidence="2" id="KW-1003">Cell membrane</keyword>
<dbReference type="AlphaFoldDB" id="A0A0G2ZE29"/>
<dbReference type="OrthoDB" id="9803495at2"/>
<feature type="transmembrane region" description="Helical" evidence="3">
    <location>
        <begin position="98"/>
        <end position="120"/>
    </location>
</feature>
<keyword evidence="5" id="KW-1185">Reference proteome</keyword>
<evidence type="ECO:0000313" key="5">
    <source>
        <dbReference type="Proteomes" id="UP000035159"/>
    </source>
</evidence>
<keyword evidence="3" id="KW-1133">Transmembrane helix</keyword>
<dbReference type="EMBL" id="CP011232">
    <property type="protein sequence ID" value="AKI98301.1"/>
    <property type="molecule type" value="Genomic_DNA"/>
</dbReference>
<evidence type="ECO:0000256" key="3">
    <source>
        <dbReference type="SAM" id="Phobius"/>
    </source>
</evidence>
<evidence type="ECO:0000256" key="2">
    <source>
        <dbReference type="PIRNR" id="PIRNR016661"/>
    </source>
</evidence>
<organism evidence="4 5">
    <name type="scientific">Kosmotoga pacifica</name>
    <dbReference type="NCBI Taxonomy" id="1330330"/>
    <lineage>
        <taxon>Bacteria</taxon>
        <taxon>Thermotogati</taxon>
        <taxon>Thermotogota</taxon>
        <taxon>Thermotogae</taxon>
        <taxon>Kosmotogales</taxon>
        <taxon>Kosmotogaceae</taxon>
        <taxon>Kosmotoga</taxon>
    </lineage>
</organism>
<dbReference type="STRING" id="1330330.IX53_06340"/>
<protein>
    <recommendedName>
        <fullName evidence="2">Biotin transporter</fullName>
    </recommendedName>
</protein>
<evidence type="ECO:0000313" key="4">
    <source>
        <dbReference type="EMBL" id="AKI98301.1"/>
    </source>
</evidence>
<dbReference type="PIRSF" id="PIRSF016661">
    <property type="entry name" value="BioY"/>
    <property type="match status" value="1"/>
</dbReference>
<dbReference type="Pfam" id="PF02632">
    <property type="entry name" value="BioY"/>
    <property type="match status" value="1"/>
</dbReference>
<sequence length="201" mass="21917">MSIAERYFELRKRIFEWPRTQPLLNKIALSIAMAALTAVFAQLKFYLPGTPVPITGQTFAVLISGVALGNWWGGIGQLIYVVLGIAGIPWFAGFSGGVNVLFGPTGGYLVGFIVASLFVGKLIDKYTKTRNFFPAVGVMLIANLIIYAFGLVQLWLWFSMTKGQPVSLIQLLQMGMLPFIPGDLFKIVLAGATVKALTPKE</sequence>